<name>A0A699YPE4_HAELA</name>
<dbReference type="Proteomes" id="UP000485058">
    <property type="component" value="Unassembled WGS sequence"/>
</dbReference>
<dbReference type="EMBL" id="BLLF01000131">
    <property type="protein sequence ID" value="GFH08019.1"/>
    <property type="molecule type" value="Genomic_DNA"/>
</dbReference>
<organism evidence="2 3">
    <name type="scientific">Haematococcus lacustris</name>
    <name type="common">Green alga</name>
    <name type="synonym">Haematococcus pluvialis</name>
    <dbReference type="NCBI Taxonomy" id="44745"/>
    <lineage>
        <taxon>Eukaryota</taxon>
        <taxon>Viridiplantae</taxon>
        <taxon>Chlorophyta</taxon>
        <taxon>core chlorophytes</taxon>
        <taxon>Chlorophyceae</taxon>
        <taxon>CS clade</taxon>
        <taxon>Chlamydomonadales</taxon>
        <taxon>Haematococcaceae</taxon>
        <taxon>Haematococcus</taxon>
    </lineage>
</organism>
<feature type="non-terminal residue" evidence="2">
    <location>
        <position position="1"/>
    </location>
</feature>
<dbReference type="Gene3D" id="3.40.50.1820">
    <property type="entry name" value="alpha/beta hydrolase"/>
    <property type="match status" value="1"/>
</dbReference>
<dbReference type="InterPro" id="IPR013094">
    <property type="entry name" value="AB_hydrolase_3"/>
</dbReference>
<accession>A0A699YPE4</accession>
<evidence type="ECO:0000259" key="1">
    <source>
        <dbReference type="Pfam" id="PF07859"/>
    </source>
</evidence>
<dbReference type="Pfam" id="PF07859">
    <property type="entry name" value="Abhydrolase_3"/>
    <property type="match status" value="1"/>
</dbReference>
<protein>
    <submittedName>
        <fullName evidence="2">Alpha/beta hydrolase protein</fullName>
    </submittedName>
</protein>
<evidence type="ECO:0000313" key="2">
    <source>
        <dbReference type="EMBL" id="GFH08019.1"/>
    </source>
</evidence>
<proteinExistence type="predicted"/>
<dbReference type="InterPro" id="IPR029058">
    <property type="entry name" value="AB_hydrolase_fold"/>
</dbReference>
<dbReference type="SUPFAM" id="SSF53474">
    <property type="entry name" value="alpha/beta-Hydrolases"/>
    <property type="match status" value="1"/>
</dbReference>
<feature type="domain" description="Alpha/beta hydrolase fold-3" evidence="1">
    <location>
        <begin position="106"/>
        <end position="168"/>
    </location>
</feature>
<dbReference type="GO" id="GO:0016787">
    <property type="term" value="F:hydrolase activity"/>
    <property type="evidence" value="ECO:0007669"/>
    <property type="project" value="UniProtKB-KW"/>
</dbReference>
<dbReference type="AlphaFoldDB" id="A0A699YPE4"/>
<gene>
    <name evidence="2" type="ORF">HaLaN_02914</name>
</gene>
<sequence length="179" mass="19428">MGVVDALALCWALARVVSLSQAAVALTLCRWLLGLERVGSLLELGRRCVTAGAAACFRHTWLPEKRRAFQLLAMSEQWLARRDRGVVLEELGTQGAVQGLWPCWAGGAMVAGASGMYARSFTRLVQQLQALGVSARLLSVEYPLAPEQPHPAALQATLAAWRHLLQCSQQGQGKAYYAI</sequence>
<evidence type="ECO:0000313" key="3">
    <source>
        <dbReference type="Proteomes" id="UP000485058"/>
    </source>
</evidence>
<comment type="caution">
    <text evidence="2">The sequence shown here is derived from an EMBL/GenBank/DDBJ whole genome shotgun (WGS) entry which is preliminary data.</text>
</comment>
<keyword evidence="2" id="KW-0378">Hydrolase</keyword>
<keyword evidence="3" id="KW-1185">Reference proteome</keyword>
<reference evidence="2 3" key="1">
    <citation type="submission" date="2020-02" db="EMBL/GenBank/DDBJ databases">
        <title>Draft genome sequence of Haematococcus lacustris strain NIES-144.</title>
        <authorList>
            <person name="Morimoto D."/>
            <person name="Nakagawa S."/>
            <person name="Yoshida T."/>
            <person name="Sawayama S."/>
        </authorList>
    </citation>
    <scope>NUCLEOTIDE SEQUENCE [LARGE SCALE GENOMIC DNA]</scope>
    <source>
        <strain evidence="2 3">NIES-144</strain>
    </source>
</reference>
<feature type="non-terminal residue" evidence="2">
    <location>
        <position position="179"/>
    </location>
</feature>